<proteinExistence type="predicted"/>
<dbReference type="EMBL" id="JASBWT010000013">
    <property type="protein sequence ID" value="KAJ9099259.1"/>
    <property type="molecule type" value="Genomic_DNA"/>
</dbReference>
<sequence length="213" mass="23549">MSAPRFLSTYIPTDHPEPWITLTYAQSLDARIAGRDKRQIRLSGEESMAMTHWYVLTRLHYTGGHEVVLIWMFLCTDRMRSLHDAIMVGAGTAINDDPRLNGRLKMTDLPALLKDLGIRSLMVEGGAEIIRQLLQSELRHDSGRGPRRPLADLLIVTVAPVLVPDGYSVLPSSSEADSPATATKSASYEHCHTEIMGRDAVMVLRAVSSGDIE</sequence>
<gene>
    <name evidence="1" type="ORF">QFC21_004140</name>
</gene>
<reference evidence="1" key="1">
    <citation type="submission" date="2023-04" db="EMBL/GenBank/DDBJ databases">
        <title>Draft Genome sequencing of Naganishia species isolated from polar environments using Oxford Nanopore Technology.</title>
        <authorList>
            <person name="Leo P."/>
            <person name="Venkateswaran K."/>
        </authorList>
    </citation>
    <scope>NUCLEOTIDE SEQUENCE</scope>
    <source>
        <strain evidence="1">MNA-CCFEE 5423</strain>
    </source>
</reference>
<accession>A0ACC2VJC6</accession>
<organism evidence="1 2">
    <name type="scientific">Naganishia friedmannii</name>
    <dbReference type="NCBI Taxonomy" id="89922"/>
    <lineage>
        <taxon>Eukaryota</taxon>
        <taxon>Fungi</taxon>
        <taxon>Dikarya</taxon>
        <taxon>Basidiomycota</taxon>
        <taxon>Agaricomycotina</taxon>
        <taxon>Tremellomycetes</taxon>
        <taxon>Filobasidiales</taxon>
        <taxon>Filobasidiaceae</taxon>
        <taxon>Naganishia</taxon>
    </lineage>
</organism>
<keyword evidence="2" id="KW-1185">Reference proteome</keyword>
<name>A0ACC2VJC6_9TREE</name>
<evidence type="ECO:0000313" key="1">
    <source>
        <dbReference type="EMBL" id="KAJ9099259.1"/>
    </source>
</evidence>
<comment type="caution">
    <text evidence="1">The sequence shown here is derived from an EMBL/GenBank/DDBJ whole genome shotgun (WGS) entry which is preliminary data.</text>
</comment>
<evidence type="ECO:0000313" key="2">
    <source>
        <dbReference type="Proteomes" id="UP001227268"/>
    </source>
</evidence>
<protein>
    <submittedName>
        <fullName evidence="1">Uncharacterized protein</fullName>
    </submittedName>
</protein>
<dbReference type="Proteomes" id="UP001227268">
    <property type="component" value="Unassembled WGS sequence"/>
</dbReference>